<dbReference type="Pfam" id="PF00501">
    <property type="entry name" value="AMP-binding"/>
    <property type="match status" value="1"/>
</dbReference>
<dbReference type="PROSITE" id="PS00455">
    <property type="entry name" value="AMP_BINDING"/>
    <property type="match status" value="1"/>
</dbReference>
<dbReference type="InterPro" id="IPR009081">
    <property type="entry name" value="PP-bd_ACP"/>
</dbReference>
<evidence type="ECO:0000256" key="2">
    <source>
        <dbReference type="ARBA" id="ARBA00022553"/>
    </source>
</evidence>
<dbReference type="InterPro" id="IPR036291">
    <property type="entry name" value="NAD(P)-bd_dom_sf"/>
</dbReference>
<dbReference type="InterPro" id="IPR045851">
    <property type="entry name" value="AMP-bd_C_sf"/>
</dbReference>
<dbReference type="PANTHER" id="PTHR44845:SF4">
    <property type="entry name" value="NONRIBOSOMAL PEPTIDE SYNTHASE INPA"/>
    <property type="match status" value="1"/>
</dbReference>
<dbReference type="SUPFAM" id="SSF47336">
    <property type="entry name" value="ACP-like"/>
    <property type="match status" value="1"/>
</dbReference>
<dbReference type="InterPro" id="IPR000873">
    <property type="entry name" value="AMP-dep_synth/lig_dom"/>
</dbReference>
<dbReference type="OrthoDB" id="3491698at2759"/>
<feature type="domain" description="Carrier" evidence="4">
    <location>
        <begin position="758"/>
        <end position="819"/>
    </location>
</feature>
<evidence type="ECO:0000313" key="6">
    <source>
        <dbReference type="EMBL" id="TGO44065.1"/>
    </source>
</evidence>
<evidence type="ECO:0000259" key="3">
    <source>
        <dbReference type="Pfam" id="PF00501"/>
    </source>
</evidence>
<dbReference type="InterPro" id="IPR036736">
    <property type="entry name" value="ACP-like_sf"/>
</dbReference>
<protein>
    <recommendedName>
        <fullName evidence="8">Carrier domain-containing protein</fullName>
    </recommendedName>
</protein>
<dbReference type="Gene3D" id="3.40.50.720">
    <property type="entry name" value="NAD(P)-binding Rossmann-like Domain"/>
    <property type="match status" value="1"/>
</dbReference>
<evidence type="ECO:0008006" key="8">
    <source>
        <dbReference type="Google" id="ProtNLM"/>
    </source>
</evidence>
<dbReference type="Gene3D" id="1.10.1200.10">
    <property type="entry name" value="ACP-like"/>
    <property type="match status" value="1"/>
</dbReference>
<evidence type="ECO:0000259" key="4">
    <source>
        <dbReference type="Pfam" id="PF00550"/>
    </source>
</evidence>
<dbReference type="InterPro" id="IPR020845">
    <property type="entry name" value="AMP-binding_CS"/>
</dbReference>
<comment type="caution">
    <text evidence="6">The sequence shown here is derived from an EMBL/GenBank/DDBJ whole genome shotgun (WGS) entry which is preliminary data.</text>
</comment>
<dbReference type="PROSITE" id="PS00012">
    <property type="entry name" value="PHOSPHOPANTETHEINE"/>
    <property type="match status" value="1"/>
</dbReference>
<dbReference type="Proteomes" id="UP000297527">
    <property type="component" value="Unassembled WGS sequence"/>
</dbReference>
<feature type="domain" description="Thioester reductase (TE)" evidence="5">
    <location>
        <begin position="859"/>
        <end position="1100"/>
    </location>
</feature>
<name>A0A4Z1H5M3_9HELO</name>
<evidence type="ECO:0000313" key="7">
    <source>
        <dbReference type="Proteomes" id="UP000297527"/>
    </source>
</evidence>
<keyword evidence="2" id="KW-0597">Phosphoprotein</keyword>
<reference evidence="6 7" key="1">
    <citation type="submission" date="2017-12" db="EMBL/GenBank/DDBJ databases">
        <title>Comparative genomics of Botrytis spp.</title>
        <authorList>
            <person name="Valero-Jimenez C.A."/>
            <person name="Tapia P."/>
            <person name="Veloso J."/>
            <person name="Silva-Moreno E."/>
            <person name="Staats M."/>
            <person name="Valdes J.H."/>
            <person name="Van Kan J.A.L."/>
        </authorList>
    </citation>
    <scope>NUCLEOTIDE SEQUENCE [LARGE SCALE GENOMIC DNA]</scope>
    <source>
        <strain evidence="6 7">MUCL11595</strain>
    </source>
</reference>
<dbReference type="EMBL" id="PQXN01000619">
    <property type="protein sequence ID" value="TGO44065.1"/>
    <property type="molecule type" value="Genomic_DNA"/>
</dbReference>
<dbReference type="Pfam" id="PF07993">
    <property type="entry name" value="NAD_binding_4"/>
    <property type="match status" value="1"/>
</dbReference>
<gene>
    <name evidence="6" type="ORF">BCON_0621g00020</name>
</gene>
<dbReference type="Gene3D" id="3.30.300.30">
    <property type="match status" value="1"/>
</dbReference>
<dbReference type="SUPFAM" id="SSF56801">
    <property type="entry name" value="Acetyl-CoA synthetase-like"/>
    <property type="match status" value="1"/>
</dbReference>
<dbReference type="InterPro" id="IPR013120">
    <property type="entry name" value="FAR_NAD-bd"/>
</dbReference>
<proteinExistence type="predicted"/>
<sequence length="1215" mass="134767">MICKSIAKVTRMLPRVSPMAPRTAVEKTPFTKAMNIGHIEDYIECDGVKLSTVLSSAWIVTLYHMHGTANPALELDDQLGLECGAFWIESLISQKATLLNLLGAVQSGTTQLEDSSPREVPYAPSEEMHSRMLIAKKSMSAEAGAEMSSHSSSQINVILGEKSATISILTKEQSDALTYWSIFKHVLDQIVQDPHVSISDLDVTSGWQLNRSIDEPPKLEDRCIHEVVFESCERFSSNQAISAWDGSLTYANLQQVTKSWIRALRALECPERSTFIMSLQPSRWAVVGWLAIVAAGHICVPLDPDAPAGRIQTILEQTQAIGALCETTSVKTFEQMLNHVLTPEMISKTPTKGADIENRIVPVHQPAVIMYTSGSTGTPKGVIQSHAALGRSIRLVSKKLGLNKQTKFLQFASYSFDASICEIFTPLVAGGCVCIPSADKKLSELSENINAFRITHATLTPTVASLLVPEEVPSLQNLYLGGECATSALCDKWRDRSSILYGTTETAVWDSLSMYSAEKSPNNIGVGIGGHLWVVHPADSGHLSPIGVPGELCIQNRDIAVGYLSMHNLTQEKFKDTLTWMKSIPISIPSGQGPAYMTGDLARVLEDGTVEIIGRLDRQIKLNGQRLEPSEVEHQLARRLPSNLQVNVDILDELHPPQLAAFISHHPDGLPELMESPHQDKISTALDELSTVLPKYMVPSVIVSLVARPLTRTGKVDRRKLKEIGAKHVQSKRHKVPTGEKLEISGDLAASLSNTMYDVLSRKFGLDSKMHGHDVVFADVGLDSIGAMTMAKSLESKLNISVPSSRFLQNNARMSDIVEFCSATRLEHESDSSISLNEECAEWKSKLDQCARKLRRIFVTGATGYLGSEILKQCFEKHETATVTVLIRAETKTEARKRIRSLGGQIGWWKPDYEERLQILLGDLSHSRLGLSDELWARLFGLNPKPRIADLIIHNGACVNWMVDYKTLRKANVECLFEMLTGIGSSSNPPRLLFISGGYISSDDESEAALADKLTKSSGYDQTKFVCETMINHFNLYNPYHPVHIIKPGFIIGSIKHGVPQLGDTIWRLIKTCIRLGYYSDKDAQLWIPVAGVDMIATIILDAAFESRHTGEKGRFLKVLEGISFEQIWDVVRNLGMNVQPLDHEEWRRLVLEDIANRNEQHPMFPLADWFRETNGQLGGLVPRNHQFLSGLDFEVLATVKRNLQYLKEVDFFDM</sequence>
<dbReference type="SUPFAM" id="SSF51735">
    <property type="entry name" value="NAD(P)-binding Rossmann-fold domains"/>
    <property type="match status" value="1"/>
</dbReference>
<dbReference type="PANTHER" id="PTHR44845">
    <property type="entry name" value="CARRIER DOMAIN-CONTAINING PROTEIN"/>
    <property type="match status" value="1"/>
</dbReference>
<dbReference type="AlphaFoldDB" id="A0A4Z1H5M3"/>
<feature type="domain" description="AMP-dependent synthetase/ligase" evidence="3">
    <location>
        <begin position="230"/>
        <end position="564"/>
    </location>
</feature>
<keyword evidence="1" id="KW-0596">Phosphopantetheine</keyword>
<organism evidence="6 7">
    <name type="scientific">Botryotinia convoluta</name>
    <dbReference type="NCBI Taxonomy" id="54673"/>
    <lineage>
        <taxon>Eukaryota</taxon>
        <taxon>Fungi</taxon>
        <taxon>Dikarya</taxon>
        <taxon>Ascomycota</taxon>
        <taxon>Pezizomycotina</taxon>
        <taxon>Leotiomycetes</taxon>
        <taxon>Helotiales</taxon>
        <taxon>Sclerotiniaceae</taxon>
        <taxon>Botryotinia</taxon>
    </lineage>
</organism>
<dbReference type="Gene3D" id="3.40.50.12780">
    <property type="entry name" value="N-terminal domain of ligase-like"/>
    <property type="match status" value="1"/>
</dbReference>
<dbReference type="InterPro" id="IPR006162">
    <property type="entry name" value="Ppantetheine_attach_site"/>
</dbReference>
<accession>A0A4Z1H5M3</accession>
<keyword evidence="7" id="KW-1185">Reference proteome</keyword>
<evidence type="ECO:0000259" key="5">
    <source>
        <dbReference type="Pfam" id="PF07993"/>
    </source>
</evidence>
<dbReference type="CDD" id="cd05918">
    <property type="entry name" value="A_NRPS_SidN3_like"/>
    <property type="match status" value="1"/>
</dbReference>
<dbReference type="InterPro" id="IPR042099">
    <property type="entry name" value="ANL_N_sf"/>
</dbReference>
<evidence type="ECO:0000256" key="1">
    <source>
        <dbReference type="ARBA" id="ARBA00022450"/>
    </source>
</evidence>
<dbReference type="Pfam" id="PF00550">
    <property type="entry name" value="PP-binding"/>
    <property type="match status" value="1"/>
</dbReference>